<dbReference type="Gene3D" id="3.90.230.10">
    <property type="entry name" value="Creatinase/methionine aminopeptidase superfamily"/>
    <property type="match status" value="1"/>
</dbReference>
<dbReference type="Pfam" id="PF00557">
    <property type="entry name" value="Peptidase_M24"/>
    <property type="match status" value="1"/>
</dbReference>
<dbReference type="PANTHER" id="PTHR47169:SF2">
    <property type="entry name" value="OS01G0541250 PROTEIN"/>
    <property type="match status" value="1"/>
</dbReference>
<evidence type="ECO:0000313" key="4">
    <source>
        <dbReference type="Proteomes" id="UP000626092"/>
    </source>
</evidence>
<reference evidence="3" key="1">
    <citation type="submission" date="2019-11" db="EMBL/GenBank/DDBJ databases">
        <authorList>
            <person name="Liu Y."/>
            <person name="Hou J."/>
            <person name="Li T.-Q."/>
            <person name="Guan C.-H."/>
            <person name="Wu X."/>
            <person name="Wu H.-Z."/>
            <person name="Ling F."/>
            <person name="Zhang R."/>
            <person name="Shi X.-G."/>
            <person name="Ren J.-P."/>
            <person name="Chen E.-F."/>
            <person name="Sun J.-M."/>
        </authorList>
    </citation>
    <scope>NUCLEOTIDE SEQUENCE</scope>
    <source>
        <strain evidence="3">Adult_tree_wgs_1</strain>
        <tissue evidence="3">Leaves</tissue>
    </source>
</reference>
<feature type="compositionally biased region" description="Basic and acidic residues" evidence="1">
    <location>
        <begin position="363"/>
        <end position="376"/>
    </location>
</feature>
<name>A0A834GF98_RHOSS</name>
<dbReference type="OrthoDB" id="7848262at2759"/>
<protein>
    <recommendedName>
        <fullName evidence="2">Peptidase M24 domain-containing protein</fullName>
    </recommendedName>
</protein>
<comment type="caution">
    <text evidence="3">The sequence shown here is derived from an EMBL/GenBank/DDBJ whole genome shotgun (WGS) entry which is preliminary data.</text>
</comment>
<dbReference type="GO" id="GO:0003676">
    <property type="term" value="F:nucleic acid binding"/>
    <property type="evidence" value="ECO:0007669"/>
    <property type="project" value="InterPro"/>
</dbReference>
<gene>
    <name evidence="3" type="ORF">RHSIM_Rhsim09G0038900</name>
</gene>
<dbReference type="InterPro" id="IPR036397">
    <property type="entry name" value="RNaseH_sf"/>
</dbReference>
<dbReference type="Gene3D" id="3.30.420.10">
    <property type="entry name" value="Ribonuclease H-like superfamily/Ribonuclease H"/>
    <property type="match status" value="1"/>
</dbReference>
<dbReference type="PROSITE" id="PS01202">
    <property type="entry name" value="MAP_2"/>
    <property type="match status" value="1"/>
</dbReference>
<feature type="compositionally biased region" description="Basic and acidic residues" evidence="1">
    <location>
        <begin position="431"/>
        <end position="444"/>
    </location>
</feature>
<dbReference type="InterPro" id="IPR036005">
    <property type="entry name" value="Creatinase/aminopeptidase-like"/>
</dbReference>
<dbReference type="EMBL" id="WJXA01000009">
    <property type="protein sequence ID" value="KAF7133354.1"/>
    <property type="molecule type" value="Genomic_DNA"/>
</dbReference>
<dbReference type="PANTHER" id="PTHR47169">
    <property type="entry name" value="OS01G0541250 PROTEIN"/>
    <property type="match status" value="1"/>
</dbReference>
<feature type="compositionally biased region" description="Basic and acidic residues" evidence="1">
    <location>
        <begin position="319"/>
        <end position="328"/>
    </location>
</feature>
<sequence>MLTKRARKRWKEMSEADKALYIRSANEAKANKPKEKRKTAVKLRELNKKLTINQRKAVERLGFGSLLNVQCNMLPRDFIWKLVKHFNPKTKTLEFGRLRTYEITTADVARALGLKLGGVPVPTNCEDDHVKHIESQFLEQGKKDAAGPKLFPGVMDMDAIPHYALPQFILDWLVRQISMYKNRGAKAAKKAGKIEAPGIDSCVLLLMLLYFDKEPMGMTVGQEDGPLIEWWMQQRIQERLLFHSTKSYILYLSPPQISIEGFQLAKRMFIQLVEQIQKTDDILMEALENKPSGRDESTKDVQNKPSGEQSESDESDNGSESHESHGSDEGDESDGGEGDPSDGGEEGIPSDGGEESEGNEGGAETKCEEKDFEPKGVEPISPFPEIDNQGDMPIYTPEQVTIHGISQAGINGHADERHVGENEQGEEQLDEEKKGEVDKEKDNEQIDEQVGVKGEEPVALSKPSKRRPKRVLKHSQSRKTPYVAHPEVKESKYTNEENSSYAYLTKRPPKSDTRVTTKSANPLKPDFSDQNKIARLHFCLSMLEPNSLQTQPMFKAMYNYVHIDEKWFYMTKESERYYVLPDEDQSHRTCKSKRFIAKVMFLAAVARPRFGANGCEEFSGKIGIFPFTVKEPAKRTSKNRVAGTMETKAVAAVTKDVIRSCLIEKVIPAIQSKWPRSSVGETIYIQQDNARPHIKPNDVEFHEATTRNGFDIRLTNQPRNSPDLNVLDLNGSLTYLLHAGKHLGLLSSCREALGKHSSKDFDSGSVVTDKAKGMQLHSTHKPGSGDSSAPVRSDAGGDRSDKKALLMVNGELNSVLSVEENGTSKIVEKVNSLALDEPSASKKVMLQMVVHGCIDIPYVTAEQSMLFSLKKKELPEQTDPPSLPIVELFPSGEFPEVGFCAAMLLIIEAIIFSLYSKSEINGIESRASLILKALQMAALQLRFRKANSNLWRTTSEEKRGLERLEKPVYNSVRRAAEVHRQVRKYIKGILKPGMLMIDLCETLENTVRKLVSENGLEAGVAFPTGCSLNSVAAHWTPNSGDKTVLQYDDVMKLDFGTHVDGHIVDCAYTVAFNPMFDPLLEASREATNTGIKITIDWCTPIADCIQRDGDRVVWDILLRVEVHDWAVDKLRALMERLYIVLIIRDLEGNLKALGIYGRLRSTLTESGIDVRLCDVGAAIQEVMESYEVEINGKVFQGTA</sequence>
<evidence type="ECO:0000259" key="2">
    <source>
        <dbReference type="Pfam" id="PF00557"/>
    </source>
</evidence>
<evidence type="ECO:0000256" key="1">
    <source>
        <dbReference type="SAM" id="MobiDB-lite"/>
    </source>
</evidence>
<feature type="compositionally biased region" description="Basic and acidic residues" evidence="1">
    <location>
        <begin position="486"/>
        <end position="495"/>
    </location>
</feature>
<accession>A0A834GF98</accession>
<dbReference type="InterPro" id="IPR000994">
    <property type="entry name" value="Pept_M24"/>
</dbReference>
<feature type="compositionally biased region" description="Acidic residues" evidence="1">
    <location>
        <begin position="329"/>
        <end position="345"/>
    </location>
</feature>
<evidence type="ECO:0000313" key="3">
    <source>
        <dbReference type="EMBL" id="KAF7133354.1"/>
    </source>
</evidence>
<dbReference type="AlphaFoldDB" id="A0A834GF98"/>
<feature type="compositionally biased region" description="Basic and acidic residues" evidence="1">
    <location>
        <begin position="288"/>
        <end position="302"/>
    </location>
</feature>
<keyword evidence="4" id="KW-1185">Reference proteome</keyword>
<dbReference type="Proteomes" id="UP000626092">
    <property type="component" value="Unassembled WGS sequence"/>
</dbReference>
<dbReference type="PRINTS" id="PR00599">
    <property type="entry name" value="MAPEPTIDASE"/>
</dbReference>
<dbReference type="InterPro" id="IPR001714">
    <property type="entry name" value="Pept_M24_MAP"/>
</dbReference>
<dbReference type="InterPro" id="IPR018349">
    <property type="entry name" value="Pept_M24A_MAP2_BS"/>
</dbReference>
<dbReference type="SUPFAM" id="SSF55920">
    <property type="entry name" value="Creatinase/aminopeptidase"/>
    <property type="match status" value="1"/>
</dbReference>
<feature type="region of interest" description="Disordered" evidence="1">
    <location>
        <begin position="775"/>
        <end position="800"/>
    </location>
</feature>
<feature type="compositionally biased region" description="Basic residues" evidence="1">
    <location>
        <begin position="463"/>
        <end position="477"/>
    </location>
</feature>
<organism evidence="3 4">
    <name type="scientific">Rhododendron simsii</name>
    <name type="common">Sims's rhododendron</name>
    <dbReference type="NCBI Taxonomy" id="118357"/>
    <lineage>
        <taxon>Eukaryota</taxon>
        <taxon>Viridiplantae</taxon>
        <taxon>Streptophyta</taxon>
        <taxon>Embryophyta</taxon>
        <taxon>Tracheophyta</taxon>
        <taxon>Spermatophyta</taxon>
        <taxon>Magnoliopsida</taxon>
        <taxon>eudicotyledons</taxon>
        <taxon>Gunneridae</taxon>
        <taxon>Pentapetalae</taxon>
        <taxon>asterids</taxon>
        <taxon>Ericales</taxon>
        <taxon>Ericaceae</taxon>
        <taxon>Ericoideae</taxon>
        <taxon>Rhodoreae</taxon>
        <taxon>Rhododendron</taxon>
    </lineage>
</organism>
<dbReference type="CDD" id="cd00084">
    <property type="entry name" value="HMG-box_SF"/>
    <property type="match status" value="1"/>
</dbReference>
<feature type="region of interest" description="Disordered" evidence="1">
    <location>
        <begin position="288"/>
        <end position="526"/>
    </location>
</feature>
<feature type="domain" description="Peptidase M24" evidence="2">
    <location>
        <begin position="972"/>
        <end position="1093"/>
    </location>
</feature>
<proteinExistence type="predicted"/>